<dbReference type="InterPro" id="IPR017438">
    <property type="entry name" value="ATP-NAD_kinase_N"/>
</dbReference>
<dbReference type="InterPro" id="IPR050187">
    <property type="entry name" value="Lipid_Phosphate_FormReg"/>
</dbReference>
<evidence type="ECO:0000313" key="4">
    <source>
        <dbReference type="EMBL" id="XAY05801.1"/>
    </source>
</evidence>
<evidence type="ECO:0000256" key="1">
    <source>
        <dbReference type="ARBA" id="ARBA00001946"/>
    </source>
</evidence>
<comment type="cofactor">
    <cofactor evidence="1">
        <name>Mg(2+)</name>
        <dbReference type="ChEBI" id="CHEBI:18420"/>
    </cofactor>
</comment>
<reference evidence="4" key="1">
    <citation type="submission" date="2022-12" db="EMBL/GenBank/DDBJ databases">
        <title>Paraconexibacter alkalitolerans sp. nov. and Baekduia alba sp. nov., isolated from soil and emended description of the genera Paraconexibacter (Chun et al., 2020) and Baekduia (An et al., 2020).</title>
        <authorList>
            <person name="Vieira S."/>
            <person name="Huber K.J."/>
            <person name="Geppert A."/>
            <person name="Wolf J."/>
            <person name="Neumann-Schaal M."/>
            <person name="Muesken M."/>
            <person name="Overmann J."/>
        </authorList>
    </citation>
    <scope>NUCLEOTIDE SEQUENCE</scope>
    <source>
        <strain evidence="4">AEG42_29</strain>
    </source>
</reference>
<dbReference type="EMBL" id="CP114014">
    <property type="protein sequence ID" value="XAY05801.1"/>
    <property type="molecule type" value="Genomic_DNA"/>
</dbReference>
<evidence type="ECO:0000259" key="3">
    <source>
        <dbReference type="PROSITE" id="PS50146"/>
    </source>
</evidence>
<accession>A0AAU7AVX8</accession>
<dbReference type="SUPFAM" id="SSF111331">
    <property type="entry name" value="NAD kinase/diacylglycerol kinase-like"/>
    <property type="match status" value="1"/>
</dbReference>
<evidence type="ECO:0000256" key="2">
    <source>
        <dbReference type="ARBA" id="ARBA00005983"/>
    </source>
</evidence>
<dbReference type="RefSeq" id="WP_354702303.1">
    <property type="nucleotide sequence ID" value="NZ_CP114014.1"/>
</dbReference>
<proteinExistence type="inferred from homology"/>
<name>A0AAU7AVX8_9ACTN</name>
<dbReference type="Gene3D" id="2.60.200.40">
    <property type="match status" value="1"/>
</dbReference>
<dbReference type="PANTHER" id="PTHR12358">
    <property type="entry name" value="SPHINGOSINE KINASE"/>
    <property type="match status" value="1"/>
</dbReference>
<protein>
    <recommendedName>
        <fullName evidence="3">DAGKc domain-containing protein</fullName>
    </recommendedName>
</protein>
<dbReference type="GO" id="GO:0016301">
    <property type="term" value="F:kinase activity"/>
    <property type="evidence" value="ECO:0007669"/>
    <property type="project" value="InterPro"/>
</dbReference>
<dbReference type="KEGG" id="parq:DSM112329_02661"/>
<gene>
    <name evidence="4" type="ORF">DSM112329_02661</name>
</gene>
<dbReference type="Gene3D" id="3.40.50.10330">
    <property type="entry name" value="Probable inorganic polyphosphate/atp-NAD kinase, domain 1"/>
    <property type="match status" value="1"/>
</dbReference>
<dbReference type="PANTHER" id="PTHR12358:SF106">
    <property type="entry name" value="LIPID KINASE YEGS"/>
    <property type="match status" value="1"/>
</dbReference>
<dbReference type="GO" id="GO:0005886">
    <property type="term" value="C:plasma membrane"/>
    <property type="evidence" value="ECO:0007669"/>
    <property type="project" value="TreeGrafter"/>
</dbReference>
<organism evidence="4">
    <name type="scientific">Paraconexibacter sp. AEG42_29</name>
    <dbReference type="NCBI Taxonomy" id="2997339"/>
    <lineage>
        <taxon>Bacteria</taxon>
        <taxon>Bacillati</taxon>
        <taxon>Actinomycetota</taxon>
        <taxon>Thermoleophilia</taxon>
        <taxon>Solirubrobacterales</taxon>
        <taxon>Paraconexibacteraceae</taxon>
        <taxon>Paraconexibacter</taxon>
    </lineage>
</organism>
<feature type="domain" description="DAGKc" evidence="3">
    <location>
        <begin position="20"/>
        <end position="152"/>
    </location>
</feature>
<dbReference type="SMART" id="SM00046">
    <property type="entry name" value="DAGKc"/>
    <property type="match status" value="1"/>
</dbReference>
<comment type="similarity">
    <text evidence="2">Belongs to the diacylglycerol/lipid kinase family.</text>
</comment>
<dbReference type="PROSITE" id="PS50146">
    <property type="entry name" value="DAGK"/>
    <property type="match status" value="1"/>
</dbReference>
<dbReference type="Pfam" id="PF00781">
    <property type="entry name" value="DAGK_cat"/>
    <property type="match status" value="1"/>
</dbReference>
<dbReference type="InterPro" id="IPR016064">
    <property type="entry name" value="NAD/diacylglycerol_kinase_sf"/>
</dbReference>
<sequence>MPPIDTLERLGESFALDAPTDRKRMLVIVNPYATTVSDRLKNLVVYALQGRYEVDAIDTKGKNDATAIAREAALEGYDVVVAFGGDGTVNEAANGLLGSDTPLSCLPGGATNVYARLLGIPNDIVDATEHLLRVADDFTPRKVDLVQVNDRVFTFCAGLGLDAAVTERVDSHPRLKHRFGAYYFMYAGLAIFTTRYVAKPPRMNVTLPDGTALEGVTALVQNADPYSYFKKIPLHLAEGASLSSGDVSGVVLKRSTPTIMPGVIYRMLAPNAHLSRHRAVEEFAGVDGLVVTSTDGRPIPLQVDGDHIGDVTEARFTVLPQALTVVG</sequence>
<dbReference type="InterPro" id="IPR001206">
    <property type="entry name" value="Diacylglycerol_kinase_cat_dom"/>
</dbReference>
<dbReference type="AlphaFoldDB" id="A0AAU7AVX8"/>